<keyword evidence="4" id="KW-1185">Reference proteome</keyword>
<feature type="transmembrane region" description="Helical" evidence="2">
    <location>
        <begin position="87"/>
        <end position="110"/>
    </location>
</feature>
<evidence type="ECO:0000256" key="2">
    <source>
        <dbReference type="SAM" id="Phobius"/>
    </source>
</evidence>
<keyword evidence="2" id="KW-0472">Membrane</keyword>
<evidence type="ECO:0000313" key="3">
    <source>
        <dbReference type="EMBL" id="URA10546.1"/>
    </source>
</evidence>
<evidence type="ECO:0000313" key="4">
    <source>
        <dbReference type="Proteomes" id="UP001056539"/>
    </source>
</evidence>
<protein>
    <submittedName>
        <fullName evidence="3">Uncharacterized protein</fullName>
    </submittedName>
</protein>
<keyword evidence="1" id="KW-0175">Coiled coil</keyword>
<dbReference type="Proteomes" id="UP001056539">
    <property type="component" value="Chromosome"/>
</dbReference>
<keyword evidence="2" id="KW-0812">Transmembrane</keyword>
<gene>
    <name evidence="3" type="ORF">KDW03_01720</name>
</gene>
<organism evidence="3 4">
    <name type="scientific">Thermospira aquatica</name>
    <dbReference type="NCBI Taxonomy" id="2828656"/>
    <lineage>
        <taxon>Bacteria</taxon>
        <taxon>Pseudomonadati</taxon>
        <taxon>Spirochaetota</taxon>
        <taxon>Spirochaetia</taxon>
        <taxon>Brevinematales</taxon>
        <taxon>Thermospiraceae</taxon>
        <taxon>Thermospira</taxon>
    </lineage>
</organism>
<keyword evidence="2" id="KW-1133">Transmembrane helix</keyword>
<feature type="coiled-coil region" evidence="1">
    <location>
        <begin position="56"/>
        <end position="83"/>
    </location>
</feature>
<reference evidence="3" key="1">
    <citation type="submission" date="2021-04" db="EMBL/GenBank/DDBJ databases">
        <authorList>
            <person name="Postec A."/>
        </authorList>
    </citation>
    <scope>NUCLEOTIDE SEQUENCE</scope>
    <source>
        <strain evidence="3">F1F22</strain>
    </source>
</reference>
<dbReference type="EMBL" id="CP073355">
    <property type="protein sequence ID" value="URA10546.1"/>
    <property type="molecule type" value="Genomic_DNA"/>
</dbReference>
<name>A0AAX3BGH3_9SPIR</name>
<reference evidence="3" key="2">
    <citation type="submission" date="2022-06" db="EMBL/GenBank/DDBJ databases">
        <title>Thermospira aquatica gen. nov., sp. nov.</title>
        <authorList>
            <person name="Ben Ali Gam Z."/>
            <person name="Labat M."/>
        </authorList>
    </citation>
    <scope>NUCLEOTIDE SEQUENCE</scope>
    <source>
        <strain evidence="3">F1F22</strain>
    </source>
</reference>
<dbReference type="AlphaFoldDB" id="A0AAX3BGH3"/>
<dbReference type="RefSeq" id="WP_271435673.1">
    <property type="nucleotide sequence ID" value="NZ_CP073355.1"/>
</dbReference>
<dbReference type="KEGG" id="taqu:KDW03_01720"/>
<sequence>MRKSNIAEVKEEQKRFNEDLTQLKISFEKHYEKLIAIEKYLLQAIEHQNQIHLACKNTTEQRLQKIEKSIEEHGQRMGKLEQSIAKFIGAATLAGALTGIITSILSKLILK</sequence>
<accession>A0AAX3BGH3</accession>
<proteinExistence type="predicted"/>
<evidence type="ECO:0000256" key="1">
    <source>
        <dbReference type="SAM" id="Coils"/>
    </source>
</evidence>